<accession>A0A2H3KLX6</accession>
<gene>
    <name evidence="1" type="ORF">A9Q02_16045</name>
</gene>
<name>A0A2H3KLX6_9CHLR</name>
<dbReference type="Proteomes" id="UP000220922">
    <property type="component" value="Unassembled WGS sequence"/>
</dbReference>
<dbReference type="EMBL" id="LYXE01000104">
    <property type="protein sequence ID" value="PDV98312.1"/>
    <property type="molecule type" value="Genomic_DNA"/>
</dbReference>
<reference evidence="1 2" key="1">
    <citation type="submission" date="2016-05" db="EMBL/GenBank/DDBJ databases">
        <authorList>
            <person name="Lavstsen T."/>
            <person name="Jespersen J.S."/>
        </authorList>
    </citation>
    <scope>NUCLEOTIDE SEQUENCE [LARGE SCALE GENOMIC DNA]</scope>
    <source>
        <strain evidence="1 2">B7-9</strain>
    </source>
</reference>
<organism evidence="1 2">
    <name type="scientific">Candidatus Chloroploca asiatica</name>
    <dbReference type="NCBI Taxonomy" id="1506545"/>
    <lineage>
        <taxon>Bacteria</taxon>
        <taxon>Bacillati</taxon>
        <taxon>Chloroflexota</taxon>
        <taxon>Chloroflexia</taxon>
        <taxon>Chloroflexales</taxon>
        <taxon>Chloroflexineae</taxon>
        <taxon>Oscillochloridaceae</taxon>
        <taxon>Candidatus Chloroploca</taxon>
    </lineage>
</organism>
<dbReference type="AlphaFoldDB" id="A0A2H3KLX6"/>
<dbReference type="RefSeq" id="WP_097653649.1">
    <property type="nucleotide sequence ID" value="NZ_LYXE01000104.1"/>
</dbReference>
<evidence type="ECO:0008006" key="3">
    <source>
        <dbReference type="Google" id="ProtNLM"/>
    </source>
</evidence>
<sequence length="526" mass="54959">MMSLHKRTFTIITMMLLVILTSLNIPSVMAQNKGPGNIAPAQASTRTINGAPLSVSVLNDLAMSVDFDGREQFFEETAGGTFVVVDGVVYGSTPPAGGNFTPRSFTPVSNSPVSGSGTTADPFTITTVVSAGSTGVQITQVTTYVNGTPLYQVDVTARNTSTVQRNVRIFHAADLFLNFPGNRLDYGFGFFDPATGAIGALSQNSLNVQVFIPITAPSAFQEARFATIWAQIGGPNGAAGPGFNNTFDPTFHDVGAGLQFDRTLAAGTSATVSLLGGFGLASDVGVSVPSADTSIPANVWVVNRSTPNHGAPVGSIITSQIVTKNIGDGRARDVRITVPFDPGKVRLLDANFSSNSAWVSSVVTNSLTINTGPVGARGGVITSTLRFQVLETLHSGVALGERLSFTWFDDARGGSGSGNLPILATASSVDNRPTYILNVSPANTGTAGTRFTFASNIFAANEPVGVWYNLPDGTSTREVGTFRANADGSMSVTFNSPGNLEPGAYSMVFYGLWTEFSAVAPFTITR</sequence>
<protein>
    <recommendedName>
        <fullName evidence="3">DUF11 domain-containing protein</fullName>
    </recommendedName>
</protein>
<evidence type="ECO:0000313" key="2">
    <source>
        <dbReference type="Proteomes" id="UP000220922"/>
    </source>
</evidence>
<comment type="caution">
    <text evidence="1">The sequence shown here is derived from an EMBL/GenBank/DDBJ whole genome shotgun (WGS) entry which is preliminary data.</text>
</comment>
<proteinExistence type="predicted"/>
<dbReference type="OrthoDB" id="166306at2"/>
<keyword evidence="2" id="KW-1185">Reference proteome</keyword>
<evidence type="ECO:0000313" key="1">
    <source>
        <dbReference type="EMBL" id="PDV98312.1"/>
    </source>
</evidence>